<dbReference type="EnsemblMetazoa" id="PPA40975.1">
    <property type="protein sequence ID" value="PPA40975.1"/>
    <property type="gene ID" value="WBGene00279344"/>
</dbReference>
<comment type="similarity">
    <text evidence="2">Belongs to the nematode receptor-like protein srd family.</text>
</comment>
<evidence type="ECO:0000256" key="2">
    <source>
        <dbReference type="ARBA" id="ARBA00009166"/>
    </source>
</evidence>
<reference evidence="6" key="2">
    <citation type="submission" date="2022-06" db="UniProtKB">
        <authorList>
            <consortium name="EnsemblMetazoa"/>
        </authorList>
    </citation>
    <scope>IDENTIFICATION</scope>
    <source>
        <strain evidence="6">PS312</strain>
    </source>
</reference>
<organism evidence="6 7">
    <name type="scientific">Pristionchus pacificus</name>
    <name type="common">Parasitic nematode worm</name>
    <dbReference type="NCBI Taxonomy" id="54126"/>
    <lineage>
        <taxon>Eukaryota</taxon>
        <taxon>Metazoa</taxon>
        <taxon>Ecdysozoa</taxon>
        <taxon>Nematoda</taxon>
        <taxon>Chromadorea</taxon>
        <taxon>Rhabditida</taxon>
        <taxon>Rhabditina</taxon>
        <taxon>Diplogasteromorpha</taxon>
        <taxon>Diplogasteroidea</taxon>
        <taxon>Neodiplogasteridae</taxon>
        <taxon>Pristionchus</taxon>
    </lineage>
</organism>
<keyword evidence="4" id="KW-1133">Transmembrane helix</keyword>
<name>A0A2A6CQ47_PRIPA</name>
<gene>
    <name evidence="6" type="primary">WBGene00279344</name>
</gene>
<reference evidence="7" key="1">
    <citation type="journal article" date="2008" name="Nat. Genet.">
        <title>The Pristionchus pacificus genome provides a unique perspective on nematode lifestyle and parasitism.</title>
        <authorList>
            <person name="Dieterich C."/>
            <person name="Clifton S.W."/>
            <person name="Schuster L.N."/>
            <person name="Chinwalla A."/>
            <person name="Delehaunty K."/>
            <person name="Dinkelacker I."/>
            <person name="Fulton L."/>
            <person name="Fulton R."/>
            <person name="Godfrey J."/>
            <person name="Minx P."/>
            <person name="Mitreva M."/>
            <person name="Roeseler W."/>
            <person name="Tian H."/>
            <person name="Witte H."/>
            <person name="Yang S.P."/>
            <person name="Wilson R.K."/>
            <person name="Sommer R.J."/>
        </authorList>
    </citation>
    <scope>NUCLEOTIDE SEQUENCE [LARGE SCALE GENOMIC DNA]</scope>
    <source>
        <strain evidence="7">PS312</strain>
    </source>
</reference>
<dbReference type="Pfam" id="PF10317">
    <property type="entry name" value="7TM_GPCR_Srd"/>
    <property type="match status" value="1"/>
</dbReference>
<keyword evidence="5" id="KW-0472">Membrane</keyword>
<dbReference type="Gene3D" id="1.20.1070.10">
    <property type="entry name" value="Rhodopsin 7-helix transmembrane proteins"/>
    <property type="match status" value="1"/>
</dbReference>
<protein>
    <submittedName>
        <fullName evidence="6">G protein-coupled receptor</fullName>
    </submittedName>
</protein>
<accession>A0A2A6CQ47</accession>
<dbReference type="GO" id="GO:0016020">
    <property type="term" value="C:membrane"/>
    <property type="evidence" value="ECO:0007669"/>
    <property type="project" value="UniProtKB-SubCell"/>
</dbReference>
<proteinExistence type="inferred from homology"/>
<keyword evidence="7" id="KW-1185">Reference proteome</keyword>
<keyword evidence="3" id="KW-0812">Transmembrane</keyword>
<evidence type="ECO:0000313" key="6">
    <source>
        <dbReference type="EnsemblMetazoa" id="PPA40975.1"/>
    </source>
</evidence>
<evidence type="ECO:0000256" key="3">
    <source>
        <dbReference type="ARBA" id="ARBA00022692"/>
    </source>
</evidence>
<evidence type="ECO:0000313" key="7">
    <source>
        <dbReference type="Proteomes" id="UP000005239"/>
    </source>
</evidence>
<accession>A0A8R1UU93</accession>
<dbReference type="InterPro" id="IPR050920">
    <property type="entry name" value="Nematode_rcpt-like_delta"/>
</dbReference>
<dbReference type="SUPFAM" id="SSF81321">
    <property type="entry name" value="Family A G protein-coupled receptor-like"/>
    <property type="match status" value="1"/>
</dbReference>
<dbReference type="InterPro" id="IPR019421">
    <property type="entry name" value="7TM_GPCR_serpentine_rcpt_Srd"/>
</dbReference>
<evidence type="ECO:0000256" key="1">
    <source>
        <dbReference type="ARBA" id="ARBA00004141"/>
    </source>
</evidence>
<evidence type="ECO:0000256" key="4">
    <source>
        <dbReference type="ARBA" id="ARBA00022989"/>
    </source>
</evidence>
<dbReference type="Proteomes" id="UP000005239">
    <property type="component" value="Unassembled WGS sequence"/>
</dbReference>
<sequence>MLAGFDRLNIFVIWTIDLLAIVANLLLIAAILFRTPKVLRTYAVFLLNNAFIDLVSATASALGTVRTMQDHEGSATIFVFVGPCTLVSEELCKMCQSLHINLVQHSTFVLLLSFAYRLYILGGDVFAGRHLKKFHIWIACLISLALISIPTTAYYLEQTDVSPQVRSALLLEGYIASYYAIFGSTRALIIGLGYCTISPAVMSLIFIVRRKLIARIERAVSFAEYTQT</sequence>
<comment type="subcellular location">
    <subcellularLocation>
        <location evidence="1">Membrane</location>
        <topology evidence="1">Multi-pass membrane protein</topology>
    </subcellularLocation>
</comment>
<dbReference type="AlphaFoldDB" id="A0A2A6CQ47"/>
<dbReference type="PANTHER" id="PTHR22945:SF40">
    <property type="entry name" value="SERPENTINE RECEPTOR, CLASS D (DELTA)-RELATED"/>
    <property type="match status" value="1"/>
</dbReference>
<dbReference type="OrthoDB" id="5803780at2759"/>
<dbReference type="PANTHER" id="PTHR22945">
    <property type="entry name" value="SERPENTINE RECEPTOR, CLASS D DELTA"/>
    <property type="match status" value="1"/>
</dbReference>
<evidence type="ECO:0000256" key="5">
    <source>
        <dbReference type="ARBA" id="ARBA00023136"/>
    </source>
</evidence>